<dbReference type="RefSeq" id="WP_266085968.1">
    <property type="nucleotide sequence ID" value="NZ_RKLV01000002.1"/>
</dbReference>
<evidence type="ECO:0000313" key="9">
    <source>
        <dbReference type="EMBL" id="MCX2818241.1"/>
    </source>
</evidence>
<dbReference type="EMBL" id="RKLV01000002">
    <property type="protein sequence ID" value="MCX2818241.1"/>
    <property type="molecule type" value="Genomic_DNA"/>
</dbReference>
<dbReference type="AlphaFoldDB" id="A0A9Q4GIF0"/>
<dbReference type="InterPro" id="IPR028939">
    <property type="entry name" value="P5C_Rdtase_cat_N"/>
</dbReference>
<feature type="binding site" evidence="6">
    <location>
        <begin position="6"/>
        <end position="11"/>
    </location>
    <ligand>
        <name>NADP(+)</name>
        <dbReference type="ChEBI" id="CHEBI:58349"/>
    </ligand>
</feature>
<dbReference type="SUPFAM" id="SSF48179">
    <property type="entry name" value="6-phosphogluconate dehydrogenase C-terminal domain-like"/>
    <property type="match status" value="1"/>
</dbReference>
<evidence type="ECO:0000256" key="2">
    <source>
        <dbReference type="ARBA" id="ARBA00022857"/>
    </source>
</evidence>
<evidence type="ECO:0000256" key="3">
    <source>
        <dbReference type="ARBA" id="ARBA00023002"/>
    </source>
</evidence>
<gene>
    <name evidence="4 9" type="primary">proC</name>
    <name evidence="9" type="ORF">EGH25_02600</name>
</gene>
<dbReference type="GO" id="GO:0004735">
    <property type="term" value="F:pyrroline-5-carboxylate reductase activity"/>
    <property type="evidence" value="ECO:0007669"/>
    <property type="project" value="UniProtKB-UniRule"/>
</dbReference>
<comment type="subcellular location">
    <subcellularLocation>
        <location evidence="4">Cytoplasm</location>
    </subcellularLocation>
</comment>
<feature type="domain" description="Pyrroline-5-carboxylate reductase catalytic N-terminal" evidence="7">
    <location>
        <begin position="2"/>
        <end position="88"/>
    </location>
</feature>
<keyword evidence="4" id="KW-0028">Amino-acid biosynthesis</keyword>
<keyword evidence="10" id="KW-1185">Reference proteome</keyword>
<dbReference type="NCBIfam" id="TIGR00112">
    <property type="entry name" value="proC"/>
    <property type="match status" value="1"/>
</dbReference>
<dbReference type="PANTHER" id="PTHR11645:SF0">
    <property type="entry name" value="PYRROLINE-5-CARBOXYLATE REDUCTASE 3"/>
    <property type="match status" value="1"/>
</dbReference>
<dbReference type="FunFam" id="1.10.3730.10:FF:000001">
    <property type="entry name" value="Pyrroline-5-carboxylate reductase"/>
    <property type="match status" value="1"/>
</dbReference>
<keyword evidence="4" id="KW-0963">Cytoplasm</keyword>
<dbReference type="Gene3D" id="1.10.3730.10">
    <property type="entry name" value="ProC C-terminal domain-like"/>
    <property type="match status" value="1"/>
</dbReference>
<keyword evidence="4" id="KW-0641">Proline biosynthesis</keyword>
<dbReference type="InterPro" id="IPR000304">
    <property type="entry name" value="Pyrroline-COOH_reductase"/>
</dbReference>
<keyword evidence="3 4" id="KW-0560">Oxidoreductase</keyword>
<reference evidence="9" key="1">
    <citation type="submission" date="2022-09" db="EMBL/GenBank/DDBJ databases">
        <title>Haloadaptaus new haloarchaeum isolated from saline soil.</title>
        <authorList>
            <person name="Duran-Viseras A."/>
            <person name="Sanchez-Porro C."/>
            <person name="Ventosa A."/>
        </authorList>
    </citation>
    <scope>NUCLEOTIDE SEQUENCE</scope>
    <source>
        <strain evidence="9">F3-133</strain>
    </source>
</reference>
<dbReference type="GO" id="GO:0055129">
    <property type="term" value="P:L-proline biosynthetic process"/>
    <property type="evidence" value="ECO:0007669"/>
    <property type="project" value="UniProtKB-UniRule"/>
</dbReference>
<comment type="catalytic activity">
    <reaction evidence="4">
        <text>L-proline + NAD(+) = (S)-1-pyrroline-5-carboxylate + NADH + 2 H(+)</text>
        <dbReference type="Rhea" id="RHEA:14105"/>
        <dbReference type="ChEBI" id="CHEBI:15378"/>
        <dbReference type="ChEBI" id="CHEBI:17388"/>
        <dbReference type="ChEBI" id="CHEBI:57540"/>
        <dbReference type="ChEBI" id="CHEBI:57945"/>
        <dbReference type="ChEBI" id="CHEBI:60039"/>
        <dbReference type="EC" id="1.5.1.2"/>
    </reaction>
</comment>
<comment type="caution">
    <text evidence="9">The sequence shown here is derived from an EMBL/GenBank/DDBJ whole genome shotgun (WGS) entry which is preliminary data.</text>
</comment>
<feature type="binding site" evidence="6">
    <location>
        <begin position="62"/>
        <end position="65"/>
    </location>
    <ligand>
        <name>NADP(+)</name>
        <dbReference type="ChEBI" id="CHEBI:58349"/>
    </ligand>
</feature>
<dbReference type="HAMAP" id="MF_01925">
    <property type="entry name" value="P5C_reductase"/>
    <property type="match status" value="1"/>
</dbReference>
<evidence type="ECO:0000256" key="1">
    <source>
        <dbReference type="ARBA" id="ARBA00005525"/>
    </source>
</evidence>
<comment type="catalytic activity">
    <reaction evidence="4">
        <text>L-proline + NADP(+) = (S)-1-pyrroline-5-carboxylate + NADPH + 2 H(+)</text>
        <dbReference type="Rhea" id="RHEA:14109"/>
        <dbReference type="ChEBI" id="CHEBI:15378"/>
        <dbReference type="ChEBI" id="CHEBI:17388"/>
        <dbReference type="ChEBI" id="CHEBI:57783"/>
        <dbReference type="ChEBI" id="CHEBI:58349"/>
        <dbReference type="ChEBI" id="CHEBI:60039"/>
        <dbReference type="EC" id="1.5.1.2"/>
    </reaction>
</comment>
<comment type="pathway">
    <text evidence="4">Amino-acid biosynthesis; L-proline biosynthesis; L-proline from L-glutamate 5-semialdehyde: step 1/1.</text>
</comment>
<keyword evidence="2 4" id="KW-0521">NADP</keyword>
<dbReference type="InterPro" id="IPR036291">
    <property type="entry name" value="NAD(P)-bd_dom_sf"/>
</dbReference>
<comment type="similarity">
    <text evidence="1 4">Belongs to the pyrroline-5-carboxylate reductase family.</text>
</comment>
<evidence type="ECO:0000256" key="4">
    <source>
        <dbReference type="HAMAP-Rule" id="MF_01925"/>
    </source>
</evidence>
<proteinExistence type="inferred from homology"/>
<dbReference type="Pfam" id="PF03807">
    <property type="entry name" value="F420_oxidored"/>
    <property type="match status" value="1"/>
</dbReference>
<dbReference type="SUPFAM" id="SSF51735">
    <property type="entry name" value="NAD(P)-binding Rossmann-fold domains"/>
    <property type="match status" value="1"/>
</dbReference>
<dbReference type="Proteomes" id="UP001149411">
    <property type="component" value="Unassembled WGS sequence"/>
</dbReference>
<dbReference type="Pfam" id="PF14748">
    <property type="entry name" value="P5CR_dimer"/>
    <property type="match status" value="1"/>
</dbReference>
<evidence type="ECO:0000259" key="8">
    <source>
        <dbReference type="Pfam" id="PF14748"/>
    </source>
</evidence>
<protein>
    <recommendedName>
        <fullName evidence="4 5">Pyrroline-5-carboxylate reductase</fullName>
        <shortName evidence="4">P5C reductase</shortName>
        <shortName evidence="4">P5CR</shortName>
        <ecNumber evidence="4 5">1.5.1.2</ecNumber>
    </recommendedName>
    <alternativeName>
        <fullName evidence="4">PCA reductase</fullName>
    </alternativeName>
</protein>
<dbReference type="Gene3D" id="3.40.50.720">
    <property type="entry name" value="NAD(P)-binding Rossmann-like Domain"/>
    <property type="match status" value="1"/>
</dbReference>
<accession>A0A9Q4GIF0</accession>
<feature type="domain" description="Pyrroline-5-carboxylate reductase dimerisation" evidence="8">
    <location>
        <begin position="146"/>
        <end position="249"/>
    </location>
</feature>
<evidence type="ECO:0000313" key="10">
    <source>
        <dbReference type="Proteomes" id="UP001149411"/>
    </source>
</evidence>
<dbReference type="PANTHER" id="PTHR11645">
    <property type="entry name" value="PYRROLINE-5-CARBOXYLATE REDUCTASE"/>
    <property type="match status" value="1"/>
</dbReference>
<evidence type="ECO:0000256" key="6">
    <source>
        <dbReference type="PIRSR" id="PIRSR000193-1"/>
    </source>
</evidence>
<dbReference type="InterPro" id="IPR008927">
    <property type="entry name" value="6-PGluconate_DH-like_C_sf"/>
</dbReference>
<dbReference type="EC" id="1.5.1.2" evidence="4 5"/>
<organism evidence="9 10">
    <name type="scientific">Halorutilus salinus</name>
    <dbReference type="NCBI Taxonomy" id="2487751"/>
    <lineage>
        <taxon>Archaea</taxon>
        <taxon>Methanobacteriati</taxon>
        <taxon>Methanobacteriota</taxon>
        <taxon>Stenosarchaea group</taxon>
        <taxon>Halobacteria</taxon>
        <taxon>Halorutilales</taxon>
        <taxon>Halorutilaceae</taxon>
        <taxon>Halorutilus</taxon>
    </lineage>
</organism>
<dbReference type="PIRSF" id="PIRSF000193">
    <property type="entry name" value="Pyrrol-5-carb_rd"/>
    <property type="match status" value="1"/>
</dbReference>
<evidence type="ECO:0000259" key="7">
    <source>
        <dbReference type="Pfam" id="PF03807"/>
    </source>
</evidence>
<comment type="function">
    <text evidence="4">Catalyzes the reduction of 1-pyrroline-5-carboxylate (PCA) to L-proline.</text>
</comment>
<name>A0A9Q4GIF0_9EURY</name>
<dbReference type="InterPro" id="IPR029036">
    <property type="entry name" value="P5CR_dimer"/>
</dbReference>
<sequence>MKVTVIGCGNLGSAVVEGLVNKGYDVVACDKDEEALDALSDGVMKEKDAGKAVEGSELVVVAVKPEVVGPVLGSFDADDGQVVASFAAAVSLGYVRERTDGRAVRVMPNLAGEYNEMTAAVCADDGVPDEVARVLDDLGSYVEVDEELMDIATAVNGSGPAFVFYAMKAMRDAGVEGGLDEEDAGTLVAQTFRGAAAIVQNDERSLDELIDAVCSPGGTTVEGMEVLRESDAGRPFADAVGAAERRSVEITEELDL</sequence>
<dbReference type="GO" id="GO:0005737">
    <property type="term" value="C:cytoplasm"/>
    <property type="evidence" value="ECO:0007669"/>
    <property type="project" value="UniProtKB-SubCell"/>
</dbReference>
<evidence type="ECO:0000256" key="5">
    <source>
        <dbReference type="NCBIfam" id="TIGR00112"/>
    </source>
</evidence>